<reference evidence="1" key="1">
    <citation type="journal article" date="2014" name="Nat. Commun.">
        <title>The emerging biofuel crop Camelina sativa retains a highly undifferentiated hexaploid genome structure.</title>
        <authorList>
            <person name="Kagale S."/>
            <person name="Koh C."/>
            <person name="Nixon J."/>
            <person name="Bollina V."/>
            <person name="Clarke W.E."/>
            <person name="Tuteja R."/>
            <person name="Spillane C."/>
            <person name="Robinson S.J."/>
            <person name="Links M.G."/>
            <person name="Clarke C."/>
            <person name="Higgins E.E."/>
            <person name="Huebert T."/>
            <person name="Sharpe A.G."/>
            <person name="Parkin I.A."/>
        </authorList>
    </citation>
    <scope>NUCLEOTIDE SEQUENCE [LARGE SCALE GENOMIC DNA]</scope>
    <source>
        <strain evidence="1">cv. DH55</strain>
    </source>
</reference>
<dbReference type="Proteomes" id="UP000694864">
    <property type="component" value="Chromosome 2"/>
</dbReference>
<reference evidence="2" key="2">
    <citation type="submission" date="2025-08" db="UniProtKB">
        <authorList>
            <consortium name="RefSeq"/>
        </authorList>
    </citation>
    <scope>IDENTIFICATION</scope>
    <source>
        <tissue evidence="2">Leaf</tissue>
    </source>
</reference>
<dbReference type="RefSeq" id="XP_010452123.1">
    <property type="nucleotide sequence ID" value="XM_010453821.2"/>
</dbReference>
<organism evidence="1 2">
    <name type="scientific">Camelina sativa</name>
    <name type="common">False flax</name>
    <name type="synonym">Myagrum sativum</name>
    <dbReference type="NCBI Taxonomy" id="90675"/>
    <lineage>
        <taxon>Eukaryota</taxon>
        <taxon>Viridiplantae</taxon>
        <taxon>Streptophyta</taxon>
        <taxon>Embryophyta</taxon>
        <taxon>Tracheophyta</taxon>
        <taxon>Spermatophyta</taxon>
        <taxon>Magnoliopsida</taxon>
        <taxon>eudicotyledons</taxon>
        <taxon>Gunneridae</taxon>
        <taxon>Pentapetalae</taxon>
        <taxon>rosids</taxon>
        <taxon>malvids</taxon>
        <taxon>Brassicales</taxon>
        <taxon>Brassicaceae</taxon>
        <taxon>Camelineae</taxon>
        <taxon>Camelina</taxon>
    </lineage>
</organism>
<dbReference type="PANTHER" id="PTHR31260:SF74">
    <property type="entry name" value="(RAPE) HYPOTHETICAL PROTEIN"/>
    <property type="match status" value="1"/>
</dbReference>
<gene>
    <name evidence="2" type="primary">LOC104734280</name>
</gene>
<dbReference type="NCBIfam" id="TIGR01572">
    <property type="entry name" value="A_thl_para_3677"/>
    <property type="match status" value="1"/>
</dbReference>
<dbReference type="Pfam" id="PF04776">
    <property type="entry name" value="protein_MS5"/>
    <property type="match status" value="1"/>
</dbReference>
<evidence type="ECO:0000313" key="2">
    <source>
        <dbReference type="RefSeq" id="XP_010452123.1"/>
    </source>
</evidence>
<dbReference type="PANTHER" id="PTHR31260">
    <property type="entry name" value="CYSTATIN/MONELLIN SUPERFAMILY PROTEIN"/>
    <property type="match status" value="1"/>
</dbReference>
<accession>A0ABM0V7H4</accession>
<keyword evidence="1" id="KW-1185">Reference proteome</keyword>
<name>A0ABM0V7H4_CAMSA</name>
<dbReference type="InterPro" id="IPR006462">
    <property type="entry name" value="MS5"/>
</dbReference>
<proteinExistence type="predicted"/>
<dbReference type="GeneID" id="104734280"/>
<protein>
    <submittedName>
        <fullName evidence="2">UPF0725 protein At5g63820</fullName>
    </submittedName>
</protein>
<sequence length="292" mass="33669">MEAVVEVRAACEFGKLEIARTSTARRRRKKSKTGLKRNGQLAYGFDIGFELDGLVTAPQRYDYDCTLYARLGLYCYNFEKGTNLRFVGWEKFNSMCTAYYDVYLTSHAMDPASNSVFPFQTLLSTTHRSFAKDYVIDTWQILACRPACNKPVNEHWDRDTLYKRPVPTWLSDEALASDNKKYYVVQEADLHENDWLHLFTEIAFLAIAKAELEASPPLEINKLVVETKEDYITEAREKLHAKNAIFYISYKYRGEGDPSIGFTGDHRAIIRKTMDGEPEHMCFEIASERQAK</sequence>
<evidence type="ECO:0000313" key="1">
    <source>
        <dbReference type="Proteomes" id="UP000694864"/>
    </source>
</evidence>